<dbReference type="InterPro" id="IPR006747">
    <property type="entry name" value="DUF599"/>
</dbReference>
<evidence type="ECO:0000313" key="2">
    <source>
        <dbReference type="EMBL" id="VAW05122.1"/>
    </source>
</evidence>
<protein>
    <recommendedName>
        <fullName evidence="3">DUF599 domain-containing protein</fullName>
    </recommendedName>
</protein>
<organism evidence="2">
    <name type="scientific">hydrothermal vent metagenome</name>
    <dbReference type="NCBI Taxonomy" id="652676"/>
    <lineage>
        <taxon>unclassified sequences</taxon>
        <taxon>metagenomes</taxon>
        <taxon>ecological metagenomes</taxon>
    </lineage>
</organism>
<feature type="transmembrane region" description="Helical" evidence="1">
    <location>
        <begin position="185"/>
        <end position="213"/>
    </location>
</feature>
<accession>A0A3B0SS75</accession>
<proteinExistence type="predicted"/>
<dbReference type="PANTHER" id="PTHR31881">
    <property type="match status" value="1"/>
</dbReference>
<sequence>MMGRLSHFTMLDYAAVFLLLITWGLIGYLIENSSENRPSVSVLMARYRREWMLQMLTRDPRIFDAQILASLRQGTSFFASATMIAIGGCLALLGNTERLMGIAQDLTLDSSPIVVWEVKVLIILVLLSNSFLKFVWANRLFGYCAVLMASVPNDPKDPEALPRAKQAGEINITGARSFNRGLRSVYFALAATAWLLGPEALIAATLVTCLVLLRREFASQSHEILRYPDYDTAHTDK</sequence>
<keyword evidence="1" id="KW-1133">Transmembrane helix</keyword>
<name>A0A3B0SS75_9ZZZZ</name>
<dbReference type="AlphaFoldDB" id="A0A3B0SS75"/>
<reference evidence="2" key="1">
    <citation type="submission" date="2018-06" db="EMBL/GenBank/DDBJ databases">
        <authorList>
            <person name="Zhirakovskaya E."/>
        </authorList>
    </citation>
    <scope>NUCLEOTIDE SEQUENCE</scope>
</reference>
<evidence type="ECO:0000256" key="1">
    <source>
        <dbReference type="SAM" id="Phobius"/>
    </source>
</evidence>
<evidence type="ECO:0008006" key="3">
    <source>
        <dbReference type="Google" id="ProtNLM"/>
    </source>
</evidence>
<feature type="transmembrane region" description="Helical" evidence="1">
    <location>
        <begin position="12"/>
        <end position="30"/>
    </location>
</feature>
<feature type="transmembrane region" description="Helical" evidence="1">
    <location>
        <begin position="76"/>
        <end position="93"/>
    </location>
</feature>
<dbReference type="EMBL" id="UOEG01000288">
    <property type="protein sequence ID" value="VAW05122.1"/>
    <property type="molecule type" value="Genomic_DNA"/>
</dbReference>
<feature type="transmembrane region" description="Helical" evidence="1">
    <location>
        <begin position="113"/>
        <end position="132"/>
    </location>
</feature>
<keyword evidence="1" id="KW-0472">Membrane</keyword>
<gene>
    <name evidence="2" type="ORF">MNBD_ALPHA07-1666</name>
</gene>
<dbReference type="PANTHER" id="PTHR31881:SF6">
    <property type="entry name" value="OS09G0494600 PROTEIN"/>
    <property type="match status" value="1"/>
</dbReference>
<dbReference type="Pfam" id="PF04654">
    <property type="entry name" value="DUF599"/>
    <property type="match status" value="1"/>
</dbReference>
<keyword evidence="1" id="KW-0812">Transmembrane</keyword>